<dbReference type="Proteomes" id="UP000247389">
    <property type="component" value="Unassembled WGS sequence"/>
</dbReference>
<dbReference type="SMART" id="SM00877">
    <property type="entry name" value="BMC"/>
    <property type="match status" value="1"/>
</dbReference>
<feature type="domain" description="BMC" evidence="4">
    <location>
        <begin position="4"/>
        <end position="89"/>
    </location>
</feature>
<evidence type="ECO:0000256" key="2">
    <source>
        <dbReference type="ARBA" id="ARBA00024446"/>
    </source>
</evidence>
<keyword evidence="2" id="KW-1283">Bacterial microcompartment</keyword>
<reference evidence="6 8" key="1">
    <citation type="submission" date="2016-10" db="EMBL/GenBank/DDBJ databases">
        <authorList>
            <person name="Varghese N."/>
            <person name="Submissions S."/>
        </authorList>
    </citation>
    <scope>NUCLEOTIDE SEQUENCE [LARGE SCALE GENOMIC DNA]</scope>
    <source>
        <strain evidence="6 8">WG10</strain>
    </source>
</reference>
<dbReference type="Proteomes" id="UP000324896">
    <property type="component" value="Unassembled WGS sequence"/>
</dbReference>
<evidence type="ECO:0000313" key="8">
    <source>
        <dbReference type="Proteomes" id="UP000324896"/>
    </source>
</evidence>
<evidence type="ECO:0000256" key="1">
    <source>
        <dbReference type="ARBA" id="ARBA00024322"/>
    </source>
</evidence>
<dbReference type="InterPro" id="IPR037233">
    <property type="entry name" value="CcmK-like_sf"/>
</dbReference>
<dbReference type="SUPFAM" id="SSF143414">
    <property type="entry name" value="CcmK-like"/>
    <property type="match status" value="1"/>
</dbReference>
<dbReference type="InterPro" id="IPR000249">
    <property type="entry name" value="BMC_dom"/>
</dbReference>
<dbReference type="EMBL" id="FMYT01000004">
    <property type="protein sequence ID" value="SDC30211.1"/>
    <property type="molecule type" value="Genomic_DNA"/>
</dbReference>
<dbReference type="PANTHER" id="PTHR33941">
    <property type="entry name" value="PROPANEDIOL UTILIZATION PROTEIN PDUA"/>
    <property type="match status" value="1"/>
</dbReference>
<dbReference type="RefSeq" id="WP_110301191.1">
    <property type="nucleotide sequence ID" value="NZ_FMYT01000004.1"/>
</dbReference>
<gene>
    <name evidence="5" type="ORF">C8C78_13221</name>
    <name evidence="6" type="ORF">SAMN04488597_104116</name>
</gene>
<comment type="subcellular location">
    <subcellularLocation>
        <location evidence="1">Bacterial microcompartment</location>
    </subcellularLocation>
</comment>
<dbReference type="EMBL" id="QICM01000032">
    <property type="protein sequence ID" value="PXV62563.1"/>
    <property type="molecule type" value="Genomic_DNA"/>
</dbReference>
<name>A0A1G6KHC5_9FIRM</name>
<evidence type="ECO:0000313" key="6">
    <source>
        <dbReference type="EMBL" id="SDC30211.1"/>
    </source>
</evidence>
<dbReference type="InterPro" id="IPR050575">
    <property type="entry name" value="BMC_shell"/>
</dbReference>
<organism evidence="6 8">
    <name type="scientific">Halanaerobium congolense</name>
    <dbReference type="NCBI Taxonomy" id="54121"/>
    <lineage>
        <taxon>Bacteria</taxon>
        <taxon>Bacillati</taxon>
        <taxon>Bacillota</taxon>
        <taxon>Clostridia</taxon>
        <taxon>Halanaerobiales</taxon>
        <taxon>Halanaerobiaceae</taxon>
        <taxon>Halanaerobium</taxon>
    </lineage>
</organism>
<dbReference type="PANTHER" id="PTHR33941:SF11">
    <property type="entry name" value="BACTERIAL MICROCOMPARTMENT SHELL PROTEIN PDUJ"/>
    <property type="match status" value="1"/>
</dbReference>
<dbReference type="InterPro" id="IPR044872">
    <property type="entry name" value="CcmK/CsoS1_BMC"/>
</dbReference>
<comment type="similarity">
    <text evidence="3">Belongs to the bacterial microcompartments protein family.</text>
</comment>
<dbReference type="PROSITE" id="PS51930">
    <property type="entry name" value="BMC_2"/>
    <property type="match status" value="1"/>
</dbReference>
<dbReference type="GO" id="GO:0031469">
    <property type="term" value="C:bacterial microcompartment"/>
    <property type="evidence" value="ECO:0007669"/>
    <property type="project" value="UniProtKB-SubCell"/>
</dbReference>
<evidence type="ECO:0000313" key="7">
    <source>
        <dbReference type="Proteomes" id="UP000247389"/>
    </source>
</evidence>
<dbReference type="CDD" id="cd07045">
    <property type="entry name" value="BMC_CcmK_like"/>
    <property type="match status" value="1"/>
</dbReference>
<accession>A0A1G6KHC5</accession>
<proteinExistence type="inferred from homology"/>
<reference evidence="5 7" key="2">
    <citation type="submission" date="2018-04" db="EMBL/GenBank/DDBJ databases">
        <title>Subsurface microbial communities from deep shales in Ohio and West Virginia, USA.</title>
        <authorList>
            <person name="Wrighton K."/>
        </authorList>
    </citation>
    <scope>NUCLEOTIDE SEQUENCE [LARGE SCALE GENOMIC DNA]</scope>
    <source>
        <strain evidence="5 7">MSL28</strain>
    </source>
</reference>
<evidence type="ECO:0000313" key="5">
    <source>
        <dbReference type="EMBL" id="PXV62563.1"/>
    </source>
</evidence>
<evidence type="ECO:0000259" key="4">
    <source>
        <dbReference type="PROSITE" id="PS51930"/>
    </source>
</evidence>
<dbReference type="AlphaFoldDB" id="A0A1G6KHC5"/>
<dbReference type="Pfam" id="PF00936">
    <property type="entry name" value="BMC"/>
    <property type="match status" value="1"/>
</dbReference>
<sequence>MGNSLGLIETIGLSGAVAAADQMLKSANVSLVGEYIYSGSGLITVMVQGEIGAVRAAVEAGEQAAGKLTTIKSVHVIPRPHADTERVFLNQKNESN</sequence>
<protein>
    <submittedName>
        <fullName evidence="6">BMC domain-containing protein</fullName>
    </submittedName>
</protein>
<dbReference type="Gene3D" id="3.30.70.1710">
    <property type="match status" value="1"/>
</dbReference>
<evidence type="ECO:0000256" key="3">
    <source>
        <dbReference type="PROSITE-ProRule" id="PRU01278"/>
    </source>
</evidence>